<feature type="region of interest" description="Disordered" evidence="1">
    <location>
        <begin position="1"/>
        <end position="99"/>
    </location>
</feature>
<accession>A0ABP8ZGX0</accession>
<keyword evidence="3" id="KW-1185">Reference proteome</keyword>
<dbReference type="RefSeq" id="WP_345482324.1">
    <property type="nucleotide sequence ID" value="NZ_BAABLP010000009.1"/>
</dbReference>
<feature type="compositionally biased region" description="Acidic residues" evidence="1">
    <location>
        <begin position="40"/>
        <end position="54"/>
    </location>
</feature>
<protein>
    <recommendedName>
        <fullName evidence="4">Sugar ABC transporter ATPase</fullName>
    </recommendedName>
</protein>
<dbReference type="EMBL" id="BAABLP010000009">
    <property type="protein sequence ID" value="GAA4756066.1"/>
    <property type="molecule type" value="Genomic_DNA"/>
</dbReference>
<evidence type="ECO:0000313" key="3">
    <source>
        <dbReference type="Proteomes" id="UP001500121"/>
    </source>
</evidence>
<evidence type="ECO:0008006" key="4">
    <source>
        <dbReference type="Google" id="ProtNLM"/>
    </source>
</evidence>
<evidence type="ECO:0000256" key="1">
    <source>
        <dbReference type="SAM" id="MobiDB-lite"/>
    </source>
</evidence>
<gene>
    <name evidence="2" type="ORF">GCM10025783_31720</name>
</gene>
<evidence type="ECO:0000313" key="2">
    <source>
        <dbReference type="EMBL" id="GAA4756066.1"/>
    </source>
</evidence>
<feature type="compositionally biased region" description="Acidic residues" evidence="1">
    <location>
        <begin position="69"/>
        <end position="79"/>
    </location>
</feature>
<feature type="compositionally biased region" description="Basic and acidic residues" evidence="1">
    <location>
        <begin position="8"/>
        <end position="19"/>
    </location>
</feature>
<sequence>MSTNTHGTHGEDPIIRDPEVDPSEELDTDYSPSSERETEVLQDDQDSPVFDDPDIDRSAIKLLPGTGDYTDDGDVDVDPGEIHMPHLPAGRTDDRPPAD</sequence>
<comment type="caution">
    <text evidence="2">The sequence shown here is derived from an EMBL/GenBank/DDBJ whole genome shotgun (WGS) entry which is preliminary data.</text>
</comment>
<name>A0ABP8ZGX0_9MICO</name>
<reference evidence="3" key="1">
    <citation type="journal article" date="2019" name="Int. J. Syst. Evol. Microbiol.">
        <title>The Global Catalogue of Microorganisms (GCM) 10K type strain sequencing project: providing services to taxonomists for standard genome sequencing and annotation.</title>
        <authorList>
            <consortium name="The Broad Institute Genomics Platform"/>
            <consortium name="The Broad Institute Genome Sequencing Center for Infectious Disease"/>
            <person name="Wu L."/>
            <person name="Ma J."/>
        </authorList>
    </citation>
    <scope>NUCLEOTIDE SEQUENCE [LARGE SCALE GENOMIC DNA]</scope>
    <source>
        <strain evidence="3">JCM 19015</strain>
    </source>
</reference>
<proteinExistence type="predicted"/>
<organism evidence="2 3">
    <name type="scientific">Amnibacterium soli</name>
    <dbReference type="NCBI Taxonomy" id="1282736"/>
    <lineage>
        <taxon>Bacteria</taxon>
        <taxon>Bacillati</taxon>
        <taxon>Actinomycetota</taxon>
        <taxon>Actinomycetes</taxon>
        <taxon>Micrococcales</taxon>
        <taxon>Microbacteriaceae</taxon>
        <taxon>Amnibacterium</taxon>
    </lineage>
</organism>
<dbReference type="Proteomes" id="UP001500121">
    <property type="component" value="Unassembled WGS sequence"/>
</dbReference>